<evidence type="ECO:0000313" key="5">
    <source>
        <dbReference type="EMBL" id="SAL96718.1"/>
    </source>
</evidence>
<evidence type="ECO:0000313" key="6">
    <source>
        <dbReference type="Proteomes" id="UP000078561"/>
    </source>
</evidence>
<dbReference type="GO" id="GO:0045944">
    <property type="term" value="P:positive regulation of transcription by RNA polymerase II"/>
    <property type="evidence" value="ECO:0007669"/>
    <property type="project" value="TreeGrafter"/>
</dbReference>
<accession>A0A163LUE2</accession>
<dbReference type="InterPro" id="IPR036638">
    <property type="entry name" value="HLH_DNA-bd_sf"/>
</dbReference>
<dbReference type="InterPro" id="IPR011598">
    <property type="entry name" value="bHLH_dom"/>
</dbReference>
<organism evidence="5">
    <name type="scientific">Absidia glauca</name>
    <name type="common">Pin mould</name>
    <dbReference type="NCBI Taxonomy" id="4829"/>
    <lineage>
        <taxon>Eukaryota</taxon>
        <taxon>Fungi</taxon>
        <taxon>Fungi incertae sedis</taxon>
        <taxon>Mucoromycota</taxon>
        <taxon>Mucoromycotina</taxon>
        <taxon>Mucoromycetes</taxon>
        <taxon>Mucorales</taxon>
        <taxon>Cunninghamellaceae</taxon>
        <taxon>Absidia</taxon>
    </lineage>
</organism>
<gene>
    <name evidence="5" type="primary">ABSGL_02134.1 scaffold 2596</name>
</gene>
<feature type="compositionally biased region" description="Low complexity" evidence="3">
    <location>
        <begin position="157"/>
        <end position="171"/>
    </location>
</feature>
<dbReference type="GO" id="GO:0090575">
    <property type="term" value="C:RNA polymerase II transcription regulator complex"/>
    <property type="evidence" value="ECO:0007669"/>
    <property type="project" value="TreeGrafter"/>
</dbReference>
<dbReference type="PANTHER" id="PTHR10328">
    <property type="entry name" value="PROTEIN MAX MYC-ASSOCIATED FACTOR X"/>
    <property type="match status" value="1"/>
</dbReference>
<dbReference type="EMBL" id="LT551165">
    <property type="protein sequence ID" value="SAL96718.1"/>
    <property type="molecule type" value="Genomic_DNA"/>
</dbReference>
<feature type="domain" description="BHLH" evidence="4">
    <location>
        <begin position="192"/>
        <end position="243"/>
    </location>
</feature>
<dbReference type="PROSITE" id="PS50888">
    <property type="entry name" value="BHLH"/>
    <property type="match status" value="1"/>
</dbReference>
<dbReference type="FunCoup" id="A0A163LUE2">
    <property type="interactions" value="1"/>
</dbReference>
<feature type="compositionally biased region" description="Polar residues" evidence="3">
    <location>
        <begin position="38"/>
        <end position="72"/>
    </location>
</feature>
<dbReference type="GO" id="GO:0003700">
    <property type="term" value="F:DNA-binding transcription factor activity"/>
    <property type="evidence" value="ECO:0007669"/>
    <property type="project" value="TreeGrafter"/>
</dbReference>
<evidence type="ECO:0000256" key="1">
    <source>
        <dbReference type="ARBA" id="ARBA00023125"/>
    </source>
</evidence>
<feature type="compositionally biased region" description="Polar residues" evidence="3">
    <location>
        <begin position="1"/>
        <end position="21"/>
    </location>
</feature>
<evidence type="ECO:0000256" key="3">
    <source>
        <dbReference type="SAM" id="MobiDB-lite"/>
    </source>
</evidence>
<dbReference type="SMART" id="SM00353">
    <property type="entry name" value="HLH"/>
    <property type="match status" value="1"/>
</dbReference>
<dbReference type="OMA" id="HDISGQH"/>
<name>A0A163LUE2_ABSGL</name>
<sequence length="268" mass="30403">MIISKQYSTPPHNEDQQSQTMMDRGSVGPTLWAPPPMNNVTRSGPASPSTHTDPSYYAYQSPSRRGSFVATTSPPSSPSLANHRPSPLEHRPDLRSSPWRRRDSLPSISQLTGDMRPYHPPTQSRPASLLVEEAHMRRHSIGASLHPTTKTPKRDVSPSSSSTSSTCPSPTNEHDASRRHSHAAAPYARSPELRLNHKMAERKRRKEMKDLFDDLRDLIPLERGLKTSKWEILSKAVGYIHHLHEREQSFVKETEELRREILALKERH</sequence>
<reference evidence="5" key="1">
    <citation type="submission" date="2016-04" db="EMBL/GenBank/DDBJ databases">
        <authorList>
            <person name="Evans L.H."/>
            <person name="Alamgir A."/>
            <person name="Owens N."/>
            <person name="Weber N.D."/>
            <person name="Virtaneva K."/>
            <person name="Barbian K."/>
            <person name="Babar A."/>
            <person name="Rosenke K."/>
        </authorList>
    </citation>
    <scope>NUCLEOTIDE SEQUENCE [LARGE SCALE GENOMIC DNA]</scope>
    <source>
        <strain evidence="5">CBS 101.48</strain>
    </source>
</reference>
<feature type="region of interest" description="Disordered" evidence="3">
    <location>
        <begin position="140"/>
        <end position="196"/>
    </location>
</feature>
<dbReference type="Pfam" id="PF00010">
    <property type="entry name" value="HLH"/>
    <property type="match status" value="1"/>
</dbReference>
<feature type="region of interest" description="Disordered" evidence="3">
    <location>
        <begin position="1"/>
        <end position="124"/>
    </location>
</feature>
<dbReference type="Proteomes" id="UP000078561">
    <property type="component" value="Unassembled WGS sequence"/>
</dbReference>
<dbReference type="GO" id="GO:0003677">
    <property type="term" value="F:DNA binding"/>
    <property type="evidence" value="ECO:0007669"/>
    <property type="project" value="UniProtKB-KW"/>
</dbReference>
<evidence type="ECO:0000256" key="2">
    <source>
        <dbReference type="ARBA" id="ARBA00023242"/>
    </source>
</evidence>
<dbReference type="InParanoid" id="A0A163LUE2"/>
<dbReference type="GO" id="GO:0046983">
    <property type="term" value="F:protein dimerization activity"/>
    <property type="evidence" value="ECO:0007669"/>
    <property type="project" value="InterPro"/>
</dbReference>
<keyword evidence="6" id="KW-1185">Reference proteome</keyword>
<dbReference type="STRING" id="4829.A0A163LUE2"/>
<keyword evidence="2" id="KW-0539">Nucleus</keyword>
<proteinExistence type="predicted"/>
<evidence type="ECO:0000259" key="4">
    <source>
        <dbReference type="PROSITE" id="PS50888"/>
    </source>
</evidence>
<dbReference type="AlphaFoldDB" id="A0A163LUE2"/>
<dbReference type="Gene3D" id="4.10.280.10">
    <property type="entry name" value="Helix-loop-helix DNA-binding domain"/>
    <property type="match status" value="1"/>
</dbReference>
<feature type="compositionally biased region" description="Basic and acidic residues" evidence="3">
    <location>
        <begin position="86"/>
        <end position="104"/>
    </location>
</feature>
<dbReference type="OrthoDB" id="8964853at2759"/>
<keyword evidence="1" id="KW-0238">DNA-binding</keyword>
<protein>
    <recommendedName>
        <fullName evidence="4">BHLH domain-containing protein</fullName>
    </recommendedName>
</protein>
<dbReference type="SUPFAM" id="SSF47459">
    <property type="entry name" value="HLH, helix-loop-helix DNA-binding domain"/>
    <property type="match status" value="1"/>
</dbReference>
<dbReference type="PANTHER" id="PTHR10328:SF15">
    <property type="entry name" value="BHLH TRANSCRIPTION FACTOR"/>
    <property type="match status" value="1"/>
</dbReference>